<feature type="compositionally biased region" description="Low complexity" evidence="1">
    <location>
        <begin position="257"/>
        <end position="270"/>
    </location>
</feature>
<comment type="caution">
    <text evidence="2">The sequence shown here is derived from an EMBL/GenBank/DDBJ whole genome shotgun (WGS) entry which is preliminary data.</text>
</comment>
<accession>A0A5J9V0X9</accession>
<evidence type="ECO:0000313" key="3">
    <source>
        <dbReference type="Proteomes" id="UP000324897"/>
    </source>
</evidence>
<protein>
    <submittedName>
        <fullName evidence="2">Uncharacterized protein</fullName>
    </submittedName>
</protein>
<evidence type="ECO:0000313" key="2">
    <source>
        <dbReference type="EMBL" id="TVU29061.1"/>
    </source>
</evidence>
<dbReference type="Gramene" id="TVU29061">
    <property type="protein sequence ID" value="TVU29061"/>
    <property type="gene ID" value="EJB05_20604"/>
</dbReference>
<reference evidence="2 3" key="1">
    <citation type="journal article" date="2019" name="Sci. Rep.">
        <title>A high-quality genome of Eragrostis curvula grass provides insights into Poaceae evolution and supports new strategies to enhance forage quality.</title>
        <authorList>
            <person name="Carballo J."/>
            <person name="Santos B.A.C.M."/>
            <person name="Zappacosta D."/>
            <person name="Garbus I."/>
            <person name="Selva J.P."/>
            <person name="Gallo C.A."/>
            <person name="Diaz A."/>
            <person name="Albertini E."/>
            <person name="Caccamo M."/>
            <person name="Echenique V."/>
        </authorList>
    </citation>
    <scope>NUCLEOTIDE SEQUENCE [LARGE SCALE GENOMIC DNA]</scope>
    <source>
        <strain evidence="3">cv. Victoria</strain>
        <tissue evidence="2">Leaf</tissue>
    </source>
</reference>
<proteinExistence type="predicted"/>
<dbReference type="OrthoDB" id="1927466at2759"/>
<keyword evidence="3" id="KW-1185">Reference proteome</keyword>
<dbReference type="PANTHER" id="PTHR34367:SF3">
    <property type="entry name" value="DUF4005 DOMAIN-CONTAINING PROTEIN"/>
    <property type="match status" value="1"/>
</dbReference>
<feature type="compositionally biased region" description="Low complexity" evidence="1">
    <location>
        <begin position="49"/>
        <end position="58"/>
    </location>
</feature>
<feature type="compositionally biased region" description="Low complexity" evidence="1">
    <location>
        <begin position="377"/>
        <end position="392"/>
    </location>
</feature>
<name>A0A5J9V0X9_9POAL</name>
<organism evidence="2 3">
    <name type="scientific">Eragrostis curvula</name>
    <name type="common">weeping love grass</name>
    <dbReference type="NCBI Taxonomy" id="38414"/>
    <lineage>
        <taxon>Eukaryota</taxon>
        <taxon>Viridiplantae</taxon>
        <taxon>Streptophyta</taxon>
        <taxon>Embryophyta</taxon>
        <taxon>Tracheophyta</taxon>
        <taxon>Spermatophyta</taxon>
        <taxon>Magnoliopsida</taxon>
        <taxon>Liliopsida</taxon>
        <taxon>Poales</taxon>
        <taxon>Poaceae</taxon>
        <taxon>PACMAD clade</taxon>
        <taxon>Chloridoideae</taxon>
        <taxon>Eragrostideae</taxon>
        <taxon>Eragrostidinae</taxon>
        <taxon>Eragrostis</taxon>
    </lineage>
</organism>
<evidence type="ECO:0000256" key="1">
    <source>
        <dbReference type="SAM" id="MobiDB-lite"/>
    </source>
</evidence>
<feature type="region of interest" description="Disordered" evidence="1">
    <location>
        <begin position="1"/>
        <end position="78"/>
    </location>
</feature>
<feature type="compositionally biased region" description="Basic and acidic residues" evidence="1">
    <location>
        <begin position="59"/>
        <end position="73"/>
    </location>
</feature>
<feature type="region of interest" description="Disordered" evidence="1">
    <location>
        <begin position="467"/>
        <end position="642"/>
    </location>
</feature>
<feature type="compositionally biased region" description="Basic and acidic residues" evidence="1">
    <location>
        <begin position="138"/>
        <end position="148"/>
    </location>
</feature>
<dbReference type="EMBL" id="RWGY01000011">
    <property type="protein sequence ID" value="TVU29061.1"/>
    <property type="molecule type" value="Genomic_DNA"/>
</dbReference>
<gene>
    <name evidence="2" type="ORF">EJB05_20604</name>
</gene>
<feature type="non-terminal residue" evidence="2">
    <location>
        <position position="1"/>
    </location>
</feature>
<dbReference type="Proteomes" id="UP000324897">
    <property type="component" value="Chromosome 1"/>
</dbReference>
<sequence length="642" mass="66178">MGLCCSKKQPPPGATSKQKPGKVAAAIADDKAKKTVPQPKIAADKNAVRTKAAAVGAAGEEKKKKRAPQEEQAPKQLPVVVVPSAPVRTSSCTKEEVDAILIQCGRLSRSSSGTGRAASGETGGEGSGHRRRRSGSKRSYDFDQERKAAAGGGGGDEECDWERQGVPVSRPSPHRGSPQRKRSGSRERSGGGGGSRRASRSPGRRSEGGVSSAAMAGTGGGDRARQQQQQPGKLVSVPAREKGRAPSPAAASGMRCASPRSSSPARMMAAVGNENAGGRPATAGPTPALSRSSSRKAEQSPYRRNPMSELDENALRNNVATNAKPQKKSTEETVVVAHQKAADRGKEPTGTASGRSAKVKPEVAENATVAAPEARAHSTTKTSATRTASVVAESLSQRPAISRSRRTSRDFDQSSNNSYASQILEDIQSYHEQLQSTSAGAAPPATPSFTLPACVAKACSILDAVADLNSSSSSSDNRTYDYAPGRSADDRGSVNALSGAADNTRGVEPSARGRGLQHVPAVRDLRAEAAEPQESAGSNSVSGIPWTPSWEPASVESSDRTCSAGDEVVDQAVQAGGSHGAPSPMNRPRQSSKQRPAQPEPSGRSRAGSGNGNSLSRGRSAHRGSASAASGRSGVRTVSAAS</sequence>
<dbReference type="AlphaFoldDB" id="A0A5J9V0X9"/>
<dbReference type="PANTHER" id="PTHR34367">
    <property type="entry name" value="OS02G0734667 PROTEIN"/>
    <property type="match status" value="1"/>
</dbReference>
<feature type="compositionally biased region" description="Low complexity" evidence="1">
    <location>
        <begin position="602"/>
        <end position="634"/>
    </location>
</feature>
<feature type="compositionally biased region" description="Low complexity" evidence="1">
    <location>
        <begin position="105"/>
        <end position="120"/>
    </location>
</feature>
<dbReference type="InterPro" id="IPR040412">
    <property type="entry name" value="At1g65710-like"/>
</dbReference>
<feature type="region of interest" description="Disordered" evidence="1">
    <location>
        <begin position="103"/>
        <end position="424"/>
    </location>
</feature>
<feature type="compositionally biased region" description="Polar residues" evidence="1">
    <location>
        <begin position="315"/>
        <end position="324"/>
    </location>
</feature>